<dbReference type="CDD" id="cd07122">
    <property type="entry name" value="ALDH_F20_ACDH"/>
    <property type="match status" value="1"/>
</dbReference>
<dbReference type="NCBIfam" id="NF010378">
    <property type="entry name" value="PRK13805.1"/>
    <property type="match status" value="1"/>
</dbReference>
<dbReference type="PhylomeDB" id="A0A0G4EQY8"/>
<dbReference type="Gene3D" id="3.40.309.10">
    <property type="entry name" value="Aldehyde Dehydrogenase, Chain A, domain 2"/>
    <property type="match status" value="1"/>
</dbReference>
<dbReference type="Pfam" id="PF00465">
    <property type="entry name" value="Fe-ADH"/>
    <property type="match status" value="1"/>
</dbReference>
<dbReference type="Gene3D" id="3.40.50.1970">
    <property type="match status" value="1"/>
</dbReference>
<dbReference type="AlphaFoldDB" id="A0A0G4EQY8"/>
<feature type="domain" description="Aldehyde dehydrogenase" evidence="9">
    <location>
        <begin position="16"/>
        <end position="280"/>
    </location>
</feature>
<dbReference type="InterPro" id="IPR018211">
    <property type="entry name" value="ADH_Fe_CS"/>
</dbReference>
<evidence type="ECO:0000256" key="5">
    <source>
        <dbReference type="ARBA" id="ARBA00023268"/>
    </source>
</evidence>
<dbReference type="GO" id="GO:0046872">
    <property type="term" value="F:metal ion binding"/>
    <property type="evidence" value="ECO:0007669"/>
    <property type="project" value="InterPro"/>
</dbReference>
<dbReference type="EMBL" id="CDMY01000291">
    <property type="protein sequence ID" value="CEL99899.1"/>
    <property type="molecule type" value="Genomic_DNA"/>
</dbReference>
<protein>
    <recommendedName>
        <fullName evidence="8">Aldehyde-alcohol dehydrogenase</fullName>
    </recommendedName>
</protein>
<keyword evidence="2 8" id="KW-0560">Oxidoreductase</keyword>
<dbReference type="FunFam" id="3.40.50.1970:FF:000003">
    <property type="entry name" value="Alcohol dehydrogenase, iron-containing"/>
    <property type="match status" value="1"/>
</dbReference>
<dbReference type="InterPro" id="IPR039697">
    <property type="entry name" value="Alcohol_dehydrogenase_Fe"/>
</dbReference>
<keyword evidence="13" id="KW-1185">Reference proteome</keyword>
<evidence type="ECO:0000256" key="4">
    <source>
        <dbReference type="ARBA" id="ARBA00023027"/>
    </source>
</evidence>
<evidence type="ECO:0000259" key="9">
    <source>
        <dbReference type="Pfam" id="PF00171"/>
    </source>
</evidence>
<dbReference type="InterPro" id="IPR015590">
    <property type="entry name" value="Aldehyde_DH_dom"/>
</dbReference>
<dbReference type="PANTHER" id="PTHR11496:SF83">
    <property type="entry name" value="HYDROXYACID-OXOACID TRANSHYDROGENASE, MITOCHONDRIAL"/>
    <property type="match status" value="1"/>
</dbReference>
<feature type="domain" description="Fe-containing alcohol dehydrogenase-like C-terminal" evidence="11">
    <location>
        <begin position="664"/>
        <end position="878"/>
    </location>
</feature>
<dbReference type="GO" id="GO:0005739">
    <property type="term" value="C:mitochondrion"/>
    <property type="evidence" value="ECO:0007669"/>
    <property type="project" value="TreeGrafter"/>
</dbReference>
<dbReference type="CDD" id="cd08178">
    <property type="entry name" value="AAD_C"/>
    <property type="match status" value="1"/>
</dbReference>
<name>A0A0G4EQY8_VITBC</name>
<comment type="similarity">
    <text evidence="7 8">In the C-terminal section; belongs to the iron-containing alcohol dehydrogenase family.</text>
</comment>
<dbReference type="GO" id="GO:0006113">
    <property type="term" value="P:fermentation"/>
    <property type="evidence" value="ECO:0007669"/>
    <property type="project" value="UniProtKB-ARBA"/>
</dbReference>
<dbReference type="GO" id="GO:0004022">
    <property type="term" value="F:alcohol dehydrogenase (NAD+) activity"/>
    <property type="evidence" value="ECO:0007669"/>
    <property type="project" value="UniProtKB-UniRule"/>
</dbReference>
<dbReference type="InterPro" id="IPR056798">
    <property type="entry name" value="ADH_Fe_C"/>
</dbReference>
<dbReference type="OrthoDB" id="339764at2759"/>
<evidence type="ECO:0000256" key="6">
    <source>
        <dbReference type="ARBA" id="ARBA00035641"/>
    </source>
</evidence>
<evidence type="ECO:0000256" key="8">
    <source>
        <dbReference type="PIRNR" id="PIRNR000111"/>
    </source>
</evidence>
<dbReference type="Gene3D" id="1.20.1090.10">
    <property type="entry name" value="Dehydroquinate synthase-like - alpha domain"/>
    <property type="match status" value="1"/>
</dbReference>
<comment type="cofactor">
    <cofactor evidence="1">
        <name>Fe(2+)</name>
        <dbReference type="ChEBI" id="CHEBI:29033"/>
    </cofactor>
</comment>
<dbReference type="VEuPathDB" id="CryptoDB:Vbra_4060"/>
<dbReference type="GO" id="GO:0015976">
    <property type="term" value="P:carbon utilization"/>
    <property type="evidence" value="ECO:0007669"/>
    <property type="project" value="InterPro"/>
</dbReference>
<proteinExistence type="inferred from homology"/>
<evidence type="ECO:0000313" key="12">
    <source>
        <dbReference type="EMBL" id="CEL99899.1"/>
    </source>
</evidence>
<evidence type="ECO:0000256" key="1">
    <source>
        <dbReference type="ARBA" id="ARBA00001954"/>
    </source>
</evidence>
<evidence type="ECO:0000256" key="2">
    <source>
        <dbReference type="ARBA" id="ARBA00023002"/>
    </source>
</evidence>
<dbReference type="FunFam" id="1.20.1090.10:FF:000001">
    <property type="entry name" value="Aldehyde-alcohol dehydrogenase"/>
    <property type="match status" value="1"/>
</dbReference>
<evidence type="ECO:0000259" key="10">
    <source>
        <dbReference type="Pfam" id="PF00465"/>
    </source>
</evidence>
<sequence>MAQEVQPSQSVGVVRTPADLDLLMEEVYVAQDKMRLLNQEQVDKIFHRAATAAAQHRVPLAKMAVEEGGMGILEDKTIKNHFASEYVHSKYKDTKTCGVVDRDEAGGFEVVAEPIGVLAGIVPCTNPTSTTIFKSLLALKTRNCIVFSPHPRTARCTIATAKIVRDAAVDAGAPENCIGWIDIPTVEMCNTLMQHKRASMVVATGAGGLVKAAYSSGKPAMGGGAGNTPAVIDETADIPLAVNSILLSKTFDCGMICASEQCVVAVESVAKRVEEEFTKRGAYFLTEEEKHKMGDFILLDGDRLNPKAVGQTAEKLCQMANIEGAPKGVRLCLGKIKEIGPSEKLSHEKLCPCLSFITVPDFDAAVEMAYVCVRYGGMGHTSCLYSDQNSKVFKDRLAKFESRMPTGRVLVDMPTSQGAIGDLYNFRTSPSLSLGCGSWGMNATAEGLSVKHLLNYKQVSERREHMLWFKVPPAIYFNRGILHEAMEDLQGYGLTKAFIVTDQAMKSLGYVSLLTTALERRGIDYDVFADVKPDPDDLTVMAGVERMKQYKPDCMIAFGGGSPMDASKIMRLVYEHPEVTVPELYTRFLDIRKRIIKFPNLGSKVKKLVMIPTTSGTGAEMTPFAVITDSKTHTKYPIASYRLTPDMAIMDGDFVQTMPKGLAAFTGYDAYTHALEAYVSMLSTDYTQALSLRAIKLIFDNLPKSVLEADATARENMHNASSIAGLAFANAFLGICHSIAHQLGGAFSIPHGLANALVLTQVVKFNASEAPTKLGTFPQYSFPKAQRQYAEVAEHIAIVPKDKSMTDAEKVDALVAAMEKLKEQLRIPKSIQEYGVKEDDYMAAVDDMALRAFDDQCTGTNPRYPLVRELKMILTDAYYGNIRNYEIGAE</sequence>
<dbReference type="Gene3D" id="3.40.605.10">
    <property type="entry name" value="Aldehyde Dehydrogenase, Chain A, domain 1"/>
    <property type="match status" value="1"/>
</dbReference>
<reference evidence="12 13" key="1">
    <citation type="submission" date="2014-11" db="EMBL/GenBank/DDBJ databases">
        <authorList>
            <person name="Zhu J."/>
            <person name="Qi W."/>
            <person name="Song R."/>
        </authorList>
    </citation>
    <scope>NUCLEOTIDE SEQUENCE [LARGE SCALE GENOMIC DNA]</scope>
</reference>
<comment type="similarity">
    <text evidence="6 8">In the N-terminal section; belongs to the aldehyde dehydrogenase family.</text>
</comment>
<keyword evidence="4" id="KW-0520">NAD</keyword>
<dbReference type="InterPro" id="IPR016161">
    <property type="entry name" value="Ald_DH/histidinol_DH"/>
</dbReference>
<dbReference type="STRING" id="1169540.A0A0G4EQY8"/>
<dbReference type="OMA" id="KIMWVLY"/>
<dbReference type="Pfam" id="PF00171">
    <property type="entry name" value="Aldedh"/>
    <property type="match status" value="1"/>
</dbReference>
<dbReference type="PANTHER" id="PTHR11496">
    <property type="entry name" value="ALCOHOL DEHYDROGENASE"/>
    <property type="match status" value="1"/>
</dbReference>
<evidence type="ECO:0000256" key="3">
    <source>
        <dbReference type="ARBA" id="ARBA00023004"/>
    </source>
</evidence>
<dbReference type="InParanoid" id="A0A0G4EQY8"/>
<dbReference type="InterPro" id="IPR001670">
    <property type="entry name" value="ADH_Fe/GldA"/>
</dbReference>
<dbReference type="SUPFAM" id="SSF53720">
    <property type="entry name" value="ALDH-like"/>
    <property type="match status" value="1"/>
</dbReference>
<dbReference type="SUPFAM" id="SSF56796">
    <property type="entry name" value="Dehydroquinate synthase-like"/>
    <property type="match status" value="1"/>
</dbReference>
<gene>
    <name evidence="12" type="ORF">Vbra_4060</name>
</gene>
<accession>A0A0G4EQY8</accession>
<evidence type="ECO:0000256" key="7">
    <source>
        <dbReference type="ARBA" id="ARBA00035645"/>
    </source>
</evidence>
<dbReference type="InterPro" id="IPR016163">
    <property type="entry name" value="Ald_DH_C"/>
</dbReference>
<keyword evidence="3" id="KW-0408">Iron</keyword>
<dbReference type="GO" id="GO:0006066">
    <property type="term" value="P:alcohol metabolic process"/>
    <property type="evidence" value="ECO:0007669"/>
    <property type="project" value="InterPro"/>
</dbReference>
<keyword evidence="5" id="KW-0511">Multifunctional enzyme</keyword>
<feature type="domain" description="Alcohol dehydrogenase iron-type/glycerol dehydrogenase GldA" evidence="10">
    <location>
        <begin position="472"/>
        <end position="651"/>
    </location>
</feature>
<dbReference type="Proteomes" id="UP000041254">
    <property type="component" value="Unassembled WGS sequence"/>
</dbReference>
<dbReference type="Pfam" id="PF25137">
    <property type="entry name" value="ADH_Fe_C"/>
    <property type="match status" value="1"/>
</dbReference>
<evidence type="ECO:0000313" key="13">
    <source>
        <dbReference type="Proteomes" id="UP000041254"/>
    </source>
</evidence>
<organism evidence="12 13">
    <name type="scientific">Vitrella brassicaformis (strain CCMP3155)</name>
    <dbReference type="NCBI Taxonomy" id="1169540"/>
    <lineage>
        <taxon>Eukaryota</taxon>
        <taxon>Sar</taxon>
        <taxon>Alveolata</taxon>
        <taxon>Colpodellida</taxon>
        <taxon>Vitrellaceae</taxon>
        <taxon>Vitrella</taxon>
    </lineage>
</organism>
<dbReference type="InterPro" id="IPR016162">
    <property type="entry name" value="Ald_DH_N"/>
</dbReference>
<dbReference type="GO" id="GO:0008774">
    <property type="term" value="F:acetaldehyde dehydrogenase (acetylating) activity"/>
    <property type="evidence" value="ECO:0007669"/>
    <property type="project" value="UniProtKB-UniRule"/>
</dbReference>
<evidence type="ECO:0000259" key="11">
    <source>
        <dbReference type="Pfam" id="PF25137"/>
    </source>
</evidence>
<dbReference type="PIRSF" id="PIRSF000111">
    <property type="entry name" value="ALDH_ADH"/>
    <property type="match status" value="1"/>
</dbReference>
<dbReference type="InterPro" id="IPR012079">
    <property type="entry name" value="Bifunc_Ald-ADH"/>
</dbReference>
<dbReference type="InterPro" id="IPR034789">
    <property type="entry name" value="AAD_C"/>
</dbReference>
<dbReference type="PROSITE" id="PS00060">
    <property type="entry name" value="ADH_IRON_2"/>
    <property type="match status" value="1"/>
</dbReference>